<dbReference type="Gene3D" id="3.40.630.40">
    <property type="entry name" value="Zn-dependent exopeptidases"/>
    <property type="match status" value="1"/>
</dbReference>
<dbReference type="RefSeq" id="WP_345734730.1">
    <property type="nucleotide sequence ID" value="NZ_BAABIA010000001.1"/>
</dbReference>
<organism evidence="6 7">
    <name type="scientific">Prosthecobacter algae</name>
    <dbReference type="NCBI Taxonomy" id="1144682"/>
    <lineage>
        <taxon>Bacteria</taxon>
        <taxon>Pseudomonadati</taxon>
        <taxon>Verrucomicrobiota</taxon>
        <taxon>Verrucomicrobiia</taxon>
        <taxon>Verrucomicrobiales</taxon>
        <taxon>Verrucomicrobiaceae</taxon>
        <taxon>Prosthecobacter</taxon>
    </lineage>
</organism>
<dbReference type="SMART" id="SM00646">
    <property type="entry name" value="Ami_3"/>
    <property type="match status" value="1"/>
</dbReference>
<keyword evidence="3" id="KW-0378">Hydrolase</keyword>
<evidence type="ECO:0000313" key="6">
    <source>
        <dbReference type="EMBL" id="GAA5133810.1"/>
    </source>
</evidence>
<dbReference type="InterPro" id="IPR050695">
    <property type="entry name" value="N-acetylmuramoyl_amidase_3"/>
</dbReference>
<dbReference type="PANTHER" id="PTHR30404:SF0">
    <property type="entry name" value="N-ACETYLMURAMOYL-L-ALANINE AMIDASE AMIC"/>
    <property type="match status" value="1"/>
</dbReference>
<dbReference type="SUPFAM" id="SSF53187">
    <property type="entry name" value="Zn-dependent exopeptidases"/>
    <property type="match status" value="1"/>
</dbReference>
<evidence type="ECO:0000256" key="4">
    <source>
        <dbReference type="SAM" id="MobiDB-lite"/>
    </source>
</evidence>
<gene>
    <name evidence="6" type="ORF">GCM10023213_04310</name>
</gene>
<evidence type="ECO:0000256" key="1">
    <source>
        <dbReference type="ARBA" id="ARBA00001561"/>
    </source>
</evidence>
<feature type="region of interest" description="Disordered" evidence="4">
    <location>
        <begin position="221"/>
        <end position="242"/>
    </location>
</feature>
<protein>
    <recommendedName>
        <fullName evidence="2">N-acetylmuramoyl-L-alanine amidase</fullName>
        <ecNumber evidence="2">3.5.1.28</ecNumber>
    </recommendedName>
</protein>
<sequence>MDTLPQPHLGPWDLQKIPLVVLDAGHGGHDGGAVAGGTLEKKLALELTLRLREELLALGLRVKMTREADVFLPLEERAAIADQNEADVFVSLHLNTSGSAEVSGIETYYTENKSLSAQRSLQARYGLPGGPIQDQRGGWLAACLQRHACRSTQATDRGIKQRNYAVVSQTQVPAALVECGFLTHEQEAARLKQDNYQKRLTASLAAGIAEFLKIQRGRPQQGLKRMAGQAAPVAEESETAAP</sequence>
<evidence type="ECO:0000256" key="2">
    <source>
        <dbReference type="ARBA" id="ARBA00011901"/>
    </source>
</evidence>
<accession>A0ABP9NTD0</accession>
<dbReference type="EC" id="3.5.1.28" evidence="2"/>
<dbReference type="EMBL" id="BAABIA010000001">
    <property type="protein sequence ID" value="GAA5133810.1"/>
    <property type="molecule type" value="Genomic_DNA"/>
</dbReference>
<dbReference type="PANTHER" id="PTHR30404">
    <property type="entry name" value="N-ACETYLMURAMOYL-L-ALANINE AMIDASE"/>
    <property type="match status" value="1"/>
</dbReference>
<dbReference type="Pfam" id="PF01520">
    <property type="entry name" value="Amidase_3"/>
    <property type="match status" value="1"/>
</dbReference>
<feature type="domain" description="MurNAc-LAA" evidence="5">
    <location>
        <begin position="78"/>
        <end position="209"/>
    </location>
</feature>
<keyword evidence="7" id="KW-1185">Reference proteome</keyword>
<evidence type="ECO:0000259" key="5">
    <source>
        <dbReference type="SMART" id="SM00646"/>
    </source>
</evidence>
<evidence type="ECO:0000313" key="7">
    <source>
        <dbReference type="Proteomes" id="UP001499852"/>
    </source>
</evidence>
<comment type="catalytic activity">
    <reaction evidence="1">
        <text>Hydrolyzes the link between N-acetylmuramoyl residues and L-amino acid residues in certain cell-wall glycopeptides.</text>
        <dbReference type="EC" id="3.5.1.28"/>
    </reaction>
</comment>
<reference evidence="7" key="1">
    <citation type="journal article" date="2019" name="Int. J. Syst. Evol. Microbiol.">
        <title>The Global Catalogue of Microorganisms (GCM) 10K type strain sequencing project: providing services to taxonomists for standard genome sequencing and annotation.</title>
        <authorList>
            <consortium name="The Broad Institute Genomics Platform"/>
            <consortium name="The Broad Institute Genome Sequencing Center for Infectious Disease"/>
            <person name="Wu L."/>
            <person name="Ma J."/>
        </authorList>
    </citation>
    <scope>NUCLEOTIDE SEQUENCE [LARGE SCALE GENOMIC DNA]</scope>
    <source>
        <strain evidence="7">JCM 18053</strain>
    </source>
</reference>
<dbReference type="InterPro" id="IPR002508">
    <property type="entry name" value="MurNAc-LAA_cat"/>
</dbReference>
<comment type="caution">
    <text evidence="6">The sequence shown here is derived from an EMBL/GenBank/DDBJ whole genome shotgun (WGS) entry which is preliminary data.</text>
</comment>
<proteinExistence type="predicted"/>
<evidence type="ECO:0000256" key="3">
    <source>
        <dbReference type="ARBA" id="ARBA00022801"/>
    </source>
</evidence>
<dbReference type="CDD" id="cd02696">
    <property type="entry name" value="MurNAc-LAA"/>
    <property type="match status" value="1"/>
</dbReference>
<dbReference type="Proteomes" id="UP001499852">
    <property type="component" value="Unassembled WGS sequence"/>
</dbReference>
<name>A0ABP9NTD0_9BACT</name>